<dbReference type="Proteomes" id="UP000030106">
    <property type="component" value="Unassembled WGS sequence"/>
</dbReference>
<keyword evidence="1" id="KW-0812">Transmembrane</keyword>
<dbReference type="EMBL" id="ANFO01000788">
    <property type="protein sequence ID" value="KGQ06634.1"/>
    <property type="molecule type" value="Genomic_DNA"/>
</dbReference>
<dbReference type="HOGENOM" id="CLU_2440506_0_0_1"/>
<reference evidence="2 3" key="1">
    <citation type="submission" date="2012-10" db="EMBL/GenBank/DDBJ databases">
        <title>Genome sequencing and analysis of entomopathogenic fungi Beauveria bassiana D1-5.</title>
        <authorList>
            <person name="Li Q."/>
            <person name="Wang L."/>
            <person name="Zhang Z."/>
            <person name="Wang Q."/>
            <person name="Ren J."/>
            <person name="Wang M."/>
            <person name="Xu W."/>
            <person name="Wang J."/>
            <person name="Lu Y."/>
            <person name="Du Q."/>
            <person name="Sun Z."/>
        </authorList>
    </citation>
    <scope>NUCLEOTIDE SEQUENCE [LARGE SCALE GENOMIC DNA]</scope>
    <source>
        <strain evidence="2 3">D1-5</strain>
    </source>
</reference>
<proteinExistence type="predicted"/>
<keyword evidence="1" id="KW-0472">Membrane</keyword>
<dbReference type="AlphaFoldDB" id="A0A0A2W0Z5"/>
<accession>A0A0A2W0Z5</accession>
<sequence>MGLIGGAIKLIILPIIFVIAIAVLGGILLKHRRNKAANDIEQPAQFIAPSPLPPPVSVAPPPPVYAPSPTQYYNNMGPAKPAAPVATVQGYN</sequence>
<protein>
    <submittedName>
        <fullName evidence="2">Uncharacterized protein</fullName>
    </submittedName>
</protein>
<name>A0A0A2W0Z5_BEABA</name>
<organism evidence="2 3">
    <name type="scientific">Beauveria bassiana D1-5</name>
    <dbReference type="NCBI Taxonomy" id="1245745"/>
    <lineage>
        <taxon>Eukaryota</taxon>
        <taxon>Fungi</taxon>
        <taxon>Dikarya</taxon>
        <taxon>Ascomycota</taxon>
        <taxon>Pezizomycotina</taxon>
        <taxon>Sordariomycetes</taxon>
        <taxon>Hypocreomycetidae</taxon>
        <taxon>Hypocreales</taxon>
        <taxon>Cordycipitaceae</taxon>
        <taxon>Beauveria</taxon>
    </lineage>
</organism>
<keyword evidence="1" id="KW-1133">Transmembrane helix</keyword>
<gene>
    <name evidence="2" type="ORF">BBAD15_g8051</name>
</gene>
<comment type="caution">
    <text evidence="2">The sequence shown here is derived from an EMBL/GenBank/DDBJ whole genome shotgun (WGS) entry which is preliminary data.</text>
</comment>
<evidence type="ECO:0000313" key="2">
    <source>
        <dbReference type="EMBL" id="KGQ06634.1"/>
    </source>
</evidence>
<feature type="transmembrane region" description="Helical" evidence="1">
    <location>
        <begin position="6"/>
        <end position="29"/>
    </location>
</feature>
<evidence type="ECO:0000313" key="3">
    <source>
        <dbReference type="Proteomes" id="UP000030106"/>
    </source>
</evidence>
<evidence type="ECO:0000256" key="1">
    <source>
        <dbReference type="SAM" id="Phobius"/>
    </source>
</evidence>